<evidence type="ECO:0000256" key="4">
    <source>
        <dbReference type="ARBA" id="ARBA00011245"/>
    </source>
</evidence>
<evidence type="ECO:0000256" key="6">
    <source>
        <dbReference type="ARBA" id="ARBA00022763"/>
    </source>
</evidence>
<gene>
    <name evidence="19" type="primary">mutM</name>
    <name evidence="19" type="ORF">QLQ80_02120</name>
</gene>
<keyword evidence="20" id="KW-1185">Reference proteome</keyword>
<evidence type="ECO:0000256" key="1">
    <source>
        <dbReference type="ARBA" id="ARBA00001668"/>
    </source>
</evidence>
<evidence type="ECO:0000256" key="14">
    <source>
        <dbReference type="ARBA" id="ARBA00023295"/>
    </source>
</evidence>
<feature type="domain" description="Formamidopyrimidine-DNA glycosylase catalytic" evidence="18">
    <location>
        <begin position="2"/>
        <end position="114"/>
    </location>
</feature>
<proteinExistence type="inferred from homology"/>
<dbReference type="InterPro" id="IPR020629">
    <property type="entry name" value="FPG_Glyclase"/>
</dbReference>
<dbReference type="CDD" id="cd08966">
    <property type="entry name" value="EcFpg-like_N"/>
    <property type="match status" value="1"/>
</dbReference>
<evidence type="ECO:0000256" key="5">
    <source>
        <dbReference type="ARBA" id="ARBA00022723"/>
    </source>
</evidence>
<organism evidence="19 20">
    <name type="scientific">Mycoplasma phocimorsus</name>
    <dbReference type="NCBI Taxonomy" id="3045839"/>
    <lineage>
        <taxon>Bacteria</taxon>
        <taxon>Bacillati</taxon>
        <taxon>Mycoplasmatota</taxon>
        <taxon>Mollicutes</taxon>
        <taxon>Mycoplasmataceae</taxon>
        <taxon>Mycoplasma</taxon>
    </lineage>
</organism>
<dbReference type="PROSITE" id="PS51066">
    <property type="entry name" value="ZF_FPG_2"/>
    <property type="match status" value="1"/>
</dbReference>
<dbReference type="InterPro" id="IPR010663">
    <property type="entry name" value="Znf_FPG/IleRS"/>
</dbReference>
<keyword evidence="8 19" id="KW-0378">Hydrolase</keyword>
<dbReference type="FunFam" id="1.10.8.50:FF:000003">
    <property type="entry name" value="Formamidopyrimidine-DNA glycosylase"/>
    <property type="match status" value="1"/>
</dbReference>
<keyword evidence="13" id="KW-0511">Multifunctional enzyme</keyword>
<feature type="domain" description="FPG-type" evidence="17">
    <location>
        <begin position="237"/>
        <end position="271"/>
    </location>
</feature>
<dbReference type="PANTHER" id="PTHR22993">
    <property type="entry name" value="FORMAMIDOPYRIMIDINE-DNA GLYCOSYLASE"/>
    <property type="match status" value="1"/>
</dbReference>
<dbReference type="NCBIfam" id="NF002211">
    <property type="entry name" value="PRK01103.1"/>
    <property type="match status" value="1"/>
</dbReference>
<evidence type="ECO:0000313" key="20">
    <source>
        <dbReference type="Proteomes" id="UP001224428"/>
    </source>
</evidence>
<dbReference type="SUPFAM" id="SSF46946">
    <property type="entry name" value="S13-like H2TH domain"/>
    <property type="match status" value="1"/>
</dbReference>
<dbReference type="PROSITE" id="PS51068">
    <property type="entry name" value="FPG_CAT"/>
    <property type="match status" value="1"/>
</dbReference>
<evidence type="ECO:0000259" key="18">
    <source>
        <dbReference type="PROSITE" id="PS51068"/>
    </source>
</evidence>
<dbReference type="Gene3D" id="3.20.190.10">
    <property type="entry name" value="MutM-like, N-terminal"/>
    <property type="match status" value="1"/>
</dbReference>
<keyword evidence="9" id="KW-0862">Zinc</keyword>
<evidence type="ECO:0000256" key="9">
    <source>
        <dbReference type="ARBA" id="ARBA00022833"/>
    </source>
</evidence>
<dbReference type="SUPFAM" id="SSF57716">
    <property type="entry name" value="Glucocorticoid receptor-like (DNA-binding domain)"/>
    <property type="match status" value="1"/>
</dbReference>
<evidence type="ECO:0000256" key="2">
    <source>
        <dbReference type="ARBA" id="ARBA00001947"/>
    </source>
</evidence>
<comment type="caution">
    <text evidence="19">The sequence shown here is derived from an EMBL/GenBank/DDBJ whole genome shotgun (WGS) entry which is preliminary data.</text>
</comment>
<comment type="catalytic activity">
    <reaction evidence="1">
        <text>Hydrolysis of DNA containing ring-opened 7-methylguanine residues, releasing 2,6-diamino-4-hydroxy-5-(N-methyl)formamidopyrimidine.</text>
        <dbReference type="EC" id="3.2.2.23"/>
    </reaction>
</comment>
<dbReference type="SMART" id="SM00898">
    <property type="entry name" value="Fapy_DNA_glyco"/>
    <property type="match status" value="1"/>
</dbReference>
<dbReference type="InterPro" id="IPR015886">
    <property type="entry name" value="H2TH_FPG"/>
</dbReference>
<dbReference type="RefSeq" id="WP_283827292.1">
    <property type="nucleotide sequence ID" value="NZ_JASDDP010000019.1"/>
</dbReference>
<protein>
    <submittedName>
        <fullName evidence="19">DNA-formamidopyrimidine glycosylase</fullName>
        <ecNumber evidence="19">3.2.2.23</ecNumber>
    </submittedName>
</protein>
<dbReference type="EC" id="3.2.2.23" evidence="19"/>
<evidence type="ECO:0000256" key="16">
    <source>
        <dbReference type="PROSITE-ProRule" id="PRU00391"/>
    </source>
</evidence>
<dbReference type="SMART" id="SM01232">
    <property type="entry name" value="H2TH"/>
    <property type="match status" value="1"/>
</dbReference>
<dbReference type="InterPro" id="IPR010979">
    <property type="entry name" value="Ribosomal_uS13-like_H2TH"/>
</dbReference>
<comment type="subunit">
    <text evidence="4">Monomer.</text>
</comment>
<evidence type="ECO:0000256" key="3">
    <source>
        <dbReference type="ARBA" id="ARBA00009409"/>
    </source>
</evidence>
<accession>A0AAJ1PR96</accession>
<reference evidence="19" key="1">
    <citation type="submission" date="2023-05" db="EMBL/GenBank/DDBJ databases">
        <title>Mycoplasma phocimorsus sp. nov., isolated from Scandinavian patients with seal finger or septic arthritis after contact with seals.</title>
        <authorList>
            <person name="Skafte-Holm A."/>
            <person name="Pedersen T.R."/>
            <person name="Froelund M."/>
            <person name="Stegger M."/>
            <person name="Qvortrup K."/>
            <person name="Michaels D.L."/>
            <person name="Brown D.R."/>
            <person name="Jensen J.S."/>
        </authorList>
    </citation>
    <scope>NUCLEOTIDE SEQUENCE</scope>
    <source>
        <strain evidence="19">M5725</strain>
    </source>
</reference>
<keyword evidence="10" id="KW-0238">DNA-binding</keyword>
<comment type="similarity">
    <text evidence="3">Belongs to the FPG family.</text>
</comment>
<keyword evidence="7 16" id="KW-0863">Zinc-finger</keyword>
<evidence type="ECO:0000256" key="13">
    <source>
        <dbReference type="ARBA" id="ARBA00023268"/>
    </source>
</evidence>
<name>A0AAJ1PR96_9MOLU</name>
<dbReference type="NCBIfam" id="TIGR00577">
    <property type="entry name" value="fpg"/>
    <property type="match status" value="1"/>
</dbReference>
<dbReference type="InterPro" id="IPR035937">
    <property type="entry name" value="FPG_N"/>
</dbReference>
<dbReference type="AlphaFoldDB" id="A0AAJ1PR96"/>
<dbReference type="InterPro" id="IPR000214">
    <property type="entry name" value="Znf_DNA_glyclase/AP_lyase"/>
</dbReference>
<comment type="cofactor">
    <cofactor evidence="2">
        <name>Zn(2+)</name>
        <dbReference type="ChEBI" id="CHEBI:29105"/>
    </cofactor>
</comment>
<dbReference type="GO" id="GO:0008270">
    <property type="term" value="F:zinc ion binding"/>
    <property type="evidence" value="ECO:0007669"/>
    <property type="project" value="UniProtKB-KW"/>
</dbReference>
<evidence type="ECO:0000256" key="12">
    <source>
        <dbReference type="ARBA" id="ARBA00023239"/>
    </source>
</evidence>
<dbReference type="GO" id="GO:0034039">
    <property type="term" value="F:8-oxo-7,8-dihydroguanine DNA N-glycosylase activity"/>
    <property type="evidence" value="ECO:0007669"/>
    <property type="project" value="TreeGrafter"/>
</dbReference>
<sequence length="271" mass="30961">MPELPEVRVVAKSLKNAILNKTIIDIDIINTKFIKEIDSFTFKKAIINQKIIDITNRGKFLLFFLSNNNIILSHLRMEGKYATIKKGNFPKHTYLVFKLDNDESLCYSDSRMFGTFHLRNIDNYNKILPLSKLAKIPAETNLNELHFKLLKKNIAIKTALLDQSLVVGLGNIYVNEALWASKINPNRKAKNISKEELKNILDNSTRIMDESTILGGSTISSYQSLNFQEGSYQNFLKVHNKEGGKCLKCDNLIIKIKVNGRGTYYCSYCQK</sequence>
<keyword evidence="11" id="KW-0234">DNA repair</keyword>
<dbReference type="Gene3D" id="1.10.8.50">
    <property type="match status" value="1"/>
</dbReference>
<dbReference type="GO" id="GO:0003684">
    <property type="term" value="F:damaged DNA binding"/>
    <property type="evidence" value="ECO:0007669"/>
    <property type="project" value="InterPro"/>
</dbReference>
<dbReference type="Proteomes" id="UP001224428">
    <property type="component" value="Unassembled WGS sequence"/>
</dbReference>
<dbReference type="GO" id="GO:0006284">
    <property type="term" value="P:base-excision repair"/>
    <property type="evidence" value="ECO:0007669"/>
    <property type="project" value="InterPro"/>
</dbReference>
<evidence type="ECO:0000256" key="11">
    <source>
        <dbReference type="ARBA" id="ARBA00023204"/>
    </source>
</evidence>
<evidence type="ECO:0000256" key="15">
    <source>
        <dbReference type="ARBA" id="ARBA00044632"/>
    </source>
</evidence>
<dbReference type="GO" id="GO:0140078">
    <property type="term" value="F:class I DNA-(apurinic or apyrimidinic site) endonuclease activity"/>
    <property type="evidence" value="ECO:0007669"/>
    <property type="project" value="UniProtKB-EC"/>
</dbReference>
<evidence type="ECO:0000256" key="7">
    <source>
        <dbReference type="ARBA" id="ARBA00022771"/>
    </source>
</evidence>
<evidence type="ECO:0000259" key="17">
    <source>
        <dbReference type="PROSITE" id="PS51066"/>
    </source>
</evidence>
<keyword evidence="14 19" id="KW-0326">Glycosidase</keyword>
<dbReference type="InterPro" id="IPR012319">
    <property type="entry name" value="FPG_cat"/>
</dbReference>
<dbReference type="Pfam" id="PF06827">
    <property type="entry name" value="zf-FPG_IleRS"/>
    <property type="match status" value="1"/>
</dbReference>
<dbReference type="SUPFAM" id="SSF81624">
    <property type="entry name" value="N-terminal domain of MutM-like DNA repair proteins"/>
    <property type="match status" value="1"/>
</dbReference>
<keyword evidence="6" id="KW-0227">DNA damage</keyword>
<keyword evidence="5" id="KW-0479">Metal-binding</keyword>
<dbReference type="Pfam" id="PF01149">
    <property type="entry name" value="Fapy_DNA_glyco"/>
    <property type="match status" value="1"/>
</dbReference>
<dbReference type="EMBL" id="JASDDP010000019">
    <property type="protein sequence ID" value="MDJ1645874.1"/>
    <property type="molecule type" value="Genomic_DNA"/>
</dbReference>
<dbReference type="GO" id="GO:0003690">
    <property type="term" value="F:double-stranded DNA binding"/>
    <property type="evidence" value="ECO:0007669"/>
    <property type="project" value="UniProtKB-ARBA"/>
</dbReference>
<keyword evidence="12" id="KW-0456">Lyase</keyword>
<evidence type="ECO:0000256" key="10">
    <source>
        <dbReference type="ARBA" id="ARBA00023125"/>
    </source>
</evidence>
<dbReference type="Pfam" id="PF06831">
    <property type="entry name" value="H2TH"/>
    <property type="match status" value="1"/>
</dbReference>
<comment type="catalytic activity">
    <reaction evidence="15">
        <text>2'-deoxyribonucleotide-(2'-deoxyribose 5'-phosphate)-2'-deoxyribonucleotide-DNA = a 3'-end 2'-deoxyribonucleotide-(2,3-dehydro-2,3-deoxyribose 5'-phosphate)-DNA + a 5'-end 5'-phospho-2'-deoxyribonucleoside-DNA + H(+)</text>
        <dbReference type="Rhea" id="RHEA:66592"/>
        <dbReference type="Rhea" id="RHEA-COMP:13180"/>
        <dbReference type="Rhea" id="RHEA-COMP:16897"/>
        <dbReference type="Rhea" id="RHEA-COMP:17067"/>
        <dbReference type="ChEBI" id="CHEBI:15378"/>
        <dbReference type="ChEBI" id="CHEBI:136412"/>
        <dbReference type="ChEBI" id="CHEBI:157695"/>
        <dbReference type="ChEBI" id="CHEBI:167181"/>
        <dbReference type="EC" id="4.2.99.18"/>
    </reaction>
</comment>
<evidence type="ECO:0000313" key="19">
    <source>
        <dbReference type="EMBL" id="MDJ1645874.1"/>
    </source>
</evidence>
<evidence type="ECO:0000256" key="8">
    <source>
        <dbReference type="ARBA" id="ARBA00022801"/>
    </source>
</evidence>
<dbReference type="PANTHER" id="PTHR22993:SF9">
    <property type="entry name" value="FORMAMIDOPYRIMIDINE-DNA GLYCOSYLASE"/>
    <property type="match status" value="1"/>
</dbReference>